<dbReference type="SUPFAM" id="SSF56112">
    <property type="entry name" value="Protein kinase-like (PK-like)"/>
    <property type="match status" value="1"/>
</dbReference>
<feature type="binding site" evidence="11">
    <location>
        <begin position="152"/>
        <end position="154"/>
    </location>
    <ligand>
        <name>ATP</name>
        <dbReference type="ChEBI" id="CHEBI:30616"/>
    </ligand>
</feature>
<keyword evidence="4 15" id="KW-0808">Transferase</keyword>
<feature type="compositionally biased region" description="Low complexity" evidence="16">
    <location>
        <begin position="9"/>
        <end position="19"/>
    </location>
</feature>
<feature type="binding site" evidence="11">
    <location>
        <position position="84"/>
    </location>
    <ligand>
        <name>ATP</name>
        <dbReference type="ChEBI" id="CHEBI:30616"/>
    </ligand>
</feature>
<keyword evidence="19" id="KW-1185">Reference proteome</keyword>
<evidence type="ECO:0000256" key="8">
    <source>
        <dbReference type="ARBA" id="ARBA00047899"/>
    </source>
</evidence>
<dbReference type="STRING" id="4829.A0A163K9A6"/>
<dbReference type="Gene3D" id="1.10.510.10">
    <property type="entry name" value="Transferase(Phosphotransferase) domain 1"/>
    <property type="match status" value="1"/>
</dbReference>
<gene>
    <name evidence="18" type="primary">ABSGL_15103.1 scaffold 15162</name>
</gene>
<evidence type="ECO:0000256" key="5">
    <source>
        <dbReference type="ARBA" id="ARBA00022741"/>
    </source>
</evidence>
<evidence type="ECO:0000256" key="12">
    <source>
        <dbReference type="PIRSR" id="PIRSR630616-3"/>
    </source>
</evidence>
<sequence>MDTTKRPRSSSSTNPSPSTSKRRSGPGHLKHLGSMQGHRQQDKNGLATPRKRRMGEAGSNTRPQPYRHWTIDDFEIGRKLGQGKFGHVYLAREKQSGYIIALKVLYKEEINSMAVERQLRREVEIQSSLRHTNILRLFGYFDDETRVFLILEYASKGELFEELQLKKRFMESVAAKYVTQLAQALLYLHHKRVIHRDIKPENLLLGLRGELKIADFGWSVKTDVQESRRSTLCGTLDYLPPEMIEGKKHDVSADLWSLGVLLYEMICGKPPFEDAENSQETCRRIVNVDISYPDFVSKEARDLIQKLLQYKSAHRIPLRQVLEHPLIKRYEHLNKSK</sequence>
<dbReference type="Gene3D" id="3.30.200.20">
    <property type="entry name" value="Phosphorylase Kinase, domain 1"/>
    <property type="match status" value="1"/>
</dbReference>
<organism evidence="18">
    <name type="scientific">Absidia glauca</name>
    <name type="common">Pin mould</name>
    <dbReference type="NCBI Taxonomy" id="4829"/>
    <lineage>
        <taxon>Eukaryota</taxon>
        <taxon>Fungi</taxon>
        <taxon>Fungi incertae sedis</taxon>
        <taxon>Mucoromycota</taxon>
        <taxon>Mucoromycotina</taxon>
        <taxon>Mucoromycetes</taxon>
        <taxon>Mucorales</taxon>
        <taxon>Cunninghamellaceae</taxon>
        <taxon>Absidia</taxon>
    </lineage>
</organism>
<dbReference type="InParanoid" id="A0A163K9A6"/>
<name>A0A163K9A6_ABSGL</name>
<evidence type="ECO:0000313" key="18">
    <source>
        <dbReference type="EMBL" id="SAM09427.1"/>
    </source>
</evidence>
<evidence type="ECO:0000313" key="19">
    <source>
        <dbReference type="Proteomes" id="UP000078561"/>
    </source>
</evidence>
<dbReference type="PANTHER" id="PTHR24350">
    <property type="entry name" value="SERINE/THREONINE-PROTEIN KINASE IAL-RELATED"/>
    <property type="match status" value="1"/>
</dbReference>
<evidence type="ECO:0000256" key="6">
    <source>
        <dbReference type="ARBA" id="ARBA00022777"/>
    </source>
</evidence>
<dbReference type="GO" id="GO:0032133">
    <property type="term" value="C:chromosome passenger complex"/>
    <property type="evidence" value="ECO:0007669"/>
    <property type="project" value="UniProtKB-ARBA"/>
</dbReference>
<dbReference type="GO" id="GO:0004674">
    <property type="term" value="F:protein serine/threonine kinase activity"/>
    <property type="evidence" value="ECO:0007669"/>
    <property type="project" value="UniProtKB-KW"/>
</dbReference>
<feature type="binding site" evidence="11">
    <location>
        <position position="215"/>
    </location>
    <ligand>
        <name>ATP</name>
        <dbReference type="ChEBI" id="CHEBI:30616"/>
    </ligand>
</feature>
<feature type="active site" description="Proton acceptor" evidence="10">
    <location>
        <position position="197"/>
    </location>
</feature>
<dbReference type="GO" id="GO:0044779">
    <property type="term" value="P:meiotic spindle checkpoint signaling"/>
    <property type="evidence" value="ECO:0007669"/>
    <property type="project" value="UniProtKB-ARBA"/>
</dbReference>
<keyword evidence="5 11" id="KW-0547">Nucleotide-binding</keyword>
<comment type="catalytic activity">
    <reaction evidence="8 15">
        <text>L-threonyl-[protein] + ATP = O-phospho-L-threonyl-[protein] + ADP + H(+)</text>
        <dbReference type="Rhea" id="RHEA:46608"/>
        <dbReference type="Rhea" id="RHEA-COMP:11060"/>
        <dbReference type="Rhea" id="RHEA-COMP:11605"/>
        <dbReference type="ChEBI" id="CHEBI:15378"/>
        <dbReference type="ChEBI" id="CHEBI:30013"/>
        <dbReference type="ChEBI" id="CHEBI:30616"/>
        <dbReference type="ChEBI" id="CHEBI:61977"/>
        <dbReference type="ChEBI" id="CHEBI:456216"/>
        <dbReference type="EC" id="2.7.11.1"/>
    </reaction>
</comment>
<dbReference type="FunFam" id="3.30.200.20:FF:000042">
    <property type="entry name" value="Aurora kinase A"/>
    <property type="match status" value="1"/>
</dbReference>
<proteinExistence type="inferred from homology"/>
<dbReference type="GO" id="GO:0045143">
    <property type="term" value="P:homologous chromosome segregation"/>
    <property type="evidence" value="ECO:0007669"/>
    <property type="project" value="UniProtKB-ARBA"/>
</dbReference>
<dbReference type="GO" id="GO:0005524">
    <property type="term" value="F:ATP binding"/>
    <property type="evidence" value="ECO:0007669"/>
    <property type="project" value="UniProtKB-UniRule"/>
</dbReference>
<feature type="domain" description="Protein kinase" evidence="17">
    <location>
        <begin position="74"/>
        <end position="327"/>
    </location>
</feature>
<dbReference type="EC" id="2.7.11.1" evidence="1 15"/>
<evidence type="ECO:0000256" key="15">
    <source>
        <dbReference type="RuleBase" id="RU367134"/>
    </source>
</evidence>
<evidence type="ECO:0000256" key="11">
    <source>
        <dbReference type="PIRSR" id="PIRSR630616-2"/>
    </source>
</evidence>
<feature type="compositionally biased region" description="Basic residues" evidence="16">
    <location>
        <begin position="20"/>
        <end position="31"/>
    </location>
</feature>
<dbReference type="InterPro" id="IPR030616">
    <property type="entry name" value="Aur-like"/>
</dbReference>
<dbReference type="GO" id="GO:0000776">
    <property type="term" value="C:kinetochore"/>
    <property type="evidence" value="ECO:0007669"/>
    <property type="project" value="UniProtKB-ARBA"/>
</dbReference>
<dbReference type="AlphaFoldDB" id="A0A163K9A6"/>
<dbReference type="GO" id="GO:1902115">
    <property type="term" value="P:regulation of organelle assembly"/>
    <property type="evidence" value="ECO:0007669"/>
    <property type="project" value="UniProtKB-ARBA"/>
</dbReference>
<evidence type="ECO:0000256" key="14">
    <source>
        <dbReference type="RuleBase" id="RU000304"/>
    </source>
</evidence>
<evidence type="ECO:0000256" key="2">
    <source>
        <dbReference type="ARBA" id="ARBA00021157"/>
    </source>
</evidence>
<dbReference type="PIRSF" id="PIRSF000654">
    <property type="entry name" value="Integrin-linked_kinase"/>
    <property type="match status" value="1"/>
</dbReference>
<dbReference type="PROSITE" id="PS00108">
    <property type="entry name" value="PROTEIN_KINASE_ST"/>
    <property type="match status" value="1"/>
</dbReference>
<dbReference type="GO" id="GO:0008608">
    <property type="term" value="P:attachment of spindle microtubules to kinetochore"/>
    <property type="evidence" value="ECO:0007669"/>
    <property type="project" value="UniProtKB-ARBA"/>
</dbReference>
<evidence type="ECO:0000256" key="13">
    <source>
        <dbReference type="PROSITE-ProRule" id="PRU10141"/>
    </source>
</evidence>
<dbReference type="EMBL" id="LT555008">
    <property type="protein sequence ID" value="SAM09427.1"/>
    <property type="molecule type" value="Genomic_DNA"/>
</dbReference>
<dbReference type="PROSITE" id="PS50011">
    <property type="entry name" value="PROTEIN_KINASE_DOM"/>
    <property type="match status" value="1"/>
</dbReference>
<dbReference type="GO" id="GO:0032465">
    <property type="term" value="P:regulation of cytokinesis"/>
    <property type="evidence" value="ECO:0007669"/>
    <property type="project" value="UniProtKB-ARBA"/>
</dbReference>
<evidence type="ECO:0000259" key="17">
    <source>
        <dbReference type="PROSITE" id="PS50011"/>
    </source>
</evidence>
<evidence type="ECO:0000256" key="3">
    <source>
        <dbReference type="ARBA" id="ARBA00022527"/>
    </source>
</evidence>
<evidence type="ECO:0000256" key="10">
    <source>
        <dbReference type="PIRSR" id="PIRSR630616-1"/>
    </source>
</evidence>
<evidence type="ECO:0000256" key="7">
    <source>
        <dbReference type="ARBA" id="ARBA00022840"/>
    </source>
</evidence>
<protein>
    <recommendedName>
        <fullName evidence="2 15">Aurora kinase</fullName>
        <ecNumber evidence="1 15">2.7.11.1</ecNumber>
    </recommendedName>
</protein>
<reference evidence="18" key="1">
    <citation type="submission" date="2016-04" db="EMBL/GenBank/DDBJ databases">
        <authorList>
            <person name="Evans L.H."/>
            <person name="Alamgir A."/>
            <person name="Owens N."/>
            <person name="Weber N.D."/>
            <person name="Virtaneva K."/>
            <person name="Barbian K."/>
            <person name="Babar A."/>
            <person name="Rosenke K."/>
        </authorList>
    </citation>
    <scope>NUCLEOTIDE SEQUENCE [LARGE SCALE GENOMIC DNA]</scope>
    <source>
        <strain evidence="18">CBS 101.48</strain>
    </source>
</reference>
<dbReference type="InterPro" id="IPR008271">
    <property type="entry name" value="Ser/Thr_kinase_AS"/>
</dbReference>
<dbReference type="SMART" id="SM00220">
    <property type="entry name" value="S_TKc"/>
    <property type="match status" value="1"/>
</dbReference>
<evidence type="ECO:0000256" key="16">
    <source>
        <dbReference type="SAM" id="MobiDB-lite"/>
    </source>
</evidence>
<dbReference type="GO" id="GO:0090266">
    <property type="term" value="P:regulation of mitotic cell cycle spindle assembly checkpoint"/>
    <property type="evidence" value="ECO:0007669"/>
    <property type="project" value="UniProtKB-ARBA"/>
</dbReference>
<dbReference type="PROSITE" id="PS00107">
    <property type="entry name" value="PROTEIN_KINASE_ATP"/>
    <property type="match status" value="1"/>
</dbReference>
<dbReference type="OMA" id="KNRPCIK"/>
<accession>A0A163K9A6</accession>
<keyword evidence="3 14" id="KW-0723">Serine/threonine-protein kinase</keyword>
<evidence type="ECO:0000256" key="4">
    <source>
        <dbReference type="ARBA" id="ARBA00022679"/>
    </source>
</evidence>
<comment type="catalytic activity">
    <reaction evidence="9 15">
        <text>L-seryl-[protein] + ATP = O-phospho-L-seryl-[protein] + ADP + H(+)</text>
        <dbReference type="Rhea" id="RHEA:17989"/>
        <dbReference type="Rhea" id="RHEA-COMP:9863"/>
        <dbReference type="Rhea" id="RHEA-COMP:11604"/>
        <dbReference type="ChEBI" id="CHEBI:15378"/>
        <dbReference type="ChEBI" id="CHEBI:29999"/>
        <dbReference type="ChEBI" id="CHEBI:30616"/>
        <dbReference type="ChEBI" id="CHEBI:83421"/>
        <dbReference type="ChEBI" id="CHEBI:456216"/>
        <dbReference type="EC" id="2.7.11.1"/>
    </reaction>
</comment>
<dbReference type="InterPro" id="IPR011009">
    <property type="entry name" value="Kinase-like_dom_sf"/>
</dbReference>
<dbReference type="GO" id="GO:0051233">
    <property type="term" value="C:spindle midzone"/>
    <property type="evidence" value="ECO:0007669"/>
    <property type="project" value="UniProtKB-ARBA"/>
</dbReference>
<comment type="similarity">
    <text evidence="15">Belongs to the protein kinase superfamily. Ser/Thr protein kinase family. Aurora subfamily.</text>
</comment>
<dbReference type="OrthoDB" id="377346at2759"/>
<dbReference type="FunFam" id="1.10.510.10:FF:000235">
    <property type="entry name" value="Serine/threonine-protein kinase ark1"/>
    <property type="match status" value="1"/>
</dbReference>
<dbReference type="Pfam" id="PF00069">
    <property type="entry name" value="Pkinase"/>
    <property type="match status" value="1"/>
</dbReference>
<feature type="region of interest" description="Disordered" evidence="16">
    <location>
        <begin position="1"/>
        <end position="66"/>
    </location>
</feature>
<keyword evidence="7 11" id="KW-0067">ATP-binding</keyword>
<dbReference type="Proteomes" id="UP000078561">
    <property type="component" value="Unassembled WGS sequence"/>
</dbReference>
<evidence type="ECO:0000256" key="9">
    <source>
        <dbReference type="ARBA" id="ARBA00048679"/>
    </source>
</evidence>
<dbReference type="GO" id="GO:0072479">
    <property type="term" value="P:response to mitotic cell cycle spindle assembly checkpoint signaling"/>
    <property type="evidence" value="ECO:0007669"/>
    <property type="project" value="UniProtKB-ARBA"/>
</dbReference>
<feature type="binding site" evidence="11 13">
    <location>
        <position position="103"/>
    </location>
    <ligand>
        <name>ATP</name>
        <dbReference type="ChEBI" id="CHEBI:30616"/>
    </ligand>
</feature>
<evidence type="ECO:0000256" key="1">
    <source>
        <dbReference type="ARBA" id="ARBA00012513"/>
    </source>
</evidence>
<dbReference type="CDD" id="cd14007">
    <property type="entry name" value="STKc_Aurora"/>
    <property type="match status" value="1"/>
</dbReference>
<dbReference type="InterPro" id="IPR017441">
    <property type="entry name" value="Protein_kinase_ATP_BS"/>
</dbReference>
<feature type="cross-link" description="Glycyl lysine isopeptide (Lys-Gly) (interchain with G-Cter in SUMO2)" evidence="12">
    <location>
        <position position="199"/>
    </location>
</feature>
<dbReference type="InterPro" id="IPR000719">
    <property type="entry name" value="Prot_kinase_dom"/>
</dbReference>
<keyword evidence="6 15" id="KW-0418">Kinase</keyword>
<dbReference type="FunCoup" id="A0A163K9A6">
    <property type="interactions" value="605"/>
</dbReference>
<feature type="binding site" evidence="11">
    <location>
        <begin position="201"/>
        <end position="202"/>
    </location>
    <ligand>
        <name>ATP</name>
        <dbReference type="ChEBI" id="CHEBI:30616"/>
    </ligand>
</feature>